<dbReference type="EMBL" id="ML220120">
    <property type="protein sequence ID" value="TGZ81243.1"/>
    <property type="molecule type" value="Genomic_DNA"/>
</dbReference>
<feature type="region of interest" description="Disordered" evidence="1">
    <location>
        <begin position="414"/>
        <end position="445"/>
    </location>
</feature>
<feature type="region of interest" description="Disordered" evidence="1">
    <location>
        <begin position="511"/>
        <end position="567"/>
    </location>
</feature>
<name>A0A4S2MXC4_9PEZI</name>
<feature type="region of interest" description="Disordered" evidence="1">
    <location>
        <begin position="179"/>
        <end position="292"/>
    </location>
</feature>
<keyword evidence="3" id="KW-1185">Reference proteome</keyword>
<dbReference type="Proteomes" id="UP000298138">
    <property type="component" value="Unassembled WGS sequence"/>
</dbReference>
<feature type="compositionally biased region" description="Acidic residues" evidence="1">
    <location>
        <begin position="720"/>
        <end position="734"/>
    </location>
</feature>
<proteinExistence type="predicted"/>
<feature type="compositionally biased region" description="Basic residues" evidence="1">
    <location>
        <begin position="754"/>
        <end position="769"/>
    </location>
</feature>
<feature type="region of interest" description="Disordered" evidence="1">
    <location>
        <begin position="710"/>
        <end position="769"/>
    </location>
</feature>
<protein>
    <submittedName>
        <fullName evidence="2">Uncharacterized protein</fullName>
    </submittedName>
</protein>
<accession>A0A4S2MXC4</accession>
<evidence type="ECO:0000313" key="2">
    <source>
        <dbReference type="EMBL" id="TGZ81243.1"/>
    </source>
</evidence>
<sequence length="769" mass="86351">MYSAWKDEAGDGQLKFLVGNAGKRGSVARTNFPLLYNNFHLRHAEKHPNATVSGFCVHQQEGSYTVRLPDRAFITLGGVTWCWLKRQDGAEVPNKDPFPTTIRQTTQLSKGNAKLPDRNGTGNGILGFLQREGMEGEAQIYAGAIQRHMQFMANQHHNMFPEESVYIWSELAAYQKAPKASPLTMPSKETEKQVFPKQTLHKRPPLDQPSTDQPPMKAAASPKRKIDALSTNGNPQTVQLPDDNDASKAKRKCQSPVSAHKVSLSPQSASIDREPDGRRAVQRPTSKYSEEATLPGEISPLRGNWKAAYHHLWEKLEQANKDLRKAQEALDNIYKIATEKHDPFSTHKGSSSLSSQNVQQSRTRGQQAHGASTHSTAIIPHHRQTISMGMVERYASAVHRQKLLVSLYQGGPTACRESAVTDSPKTKAPPSSEANPESLRVTDTSDVERKLAHKIDALKTELQAKENETNALRADLQNQVTTLEAYKNKMVTANEDVGRLKALFEVAQRSVQDQQHVPDPAMSESEAARAEAERRAREAEKEAKERERRLAEAEKAQQELKQRGEALQAEKQQIGTEMVNLHMKLIRDQLRSRCRQERKSLRLDSMRDAQSEEAMDKARKEKRNHCAYCGKMLNKNTFSSHFVGGTMGCNLPGYAYLITKQTAVKGGWAPGGNFTYQAPKDVKTTITLPELPDERLQTIRREVREENWNSALDEHANGDWDLEGLDDDNEDESDSSSSRKRKSNSPDMFTPTPKKPKRTPRKNTPRKRK</sequence>
<gene>
    <name evidence="2" type="ORF">EX30DRAFT_270674</name>
</gene>
<feature type="compositionally biased region" description="Polar residues" evidence="1">
    <location>
        <begin position="229"/>
        <end position="239"/>
    </location>
</feature>
<dbReference type="InParanoid" id="A0A4S2MXC4"/>
<evidence type="ECO:0000256" key="1">
    <source>
        <dbReference type="SAM" id="MobiDB-lite"/>
    </source>
</evidence>
<evidence type="ECO:0000313" key="3">
    <source>
        <dbReference type="Proteomes" id="UP000298138"/>
    </source>
</evidence>
<reference evidence="2 3" key="1">
    <citation type="submission" date="2019-04" db="EMBL/GenBank/DDBJ databases">
        <title>Comparative genomics and transcriptomics to analyze fruiting body development in filamentous ascomycetes.</title>
        <authorList>
            <consortium name="DOE Joint Genome Institute"/>
            <person name="Lutkenhaus R."/>
            <person name="Traeger S."/>
            <person name="Breuer J."/>
            <person name="Kuo A."/>
            <person name="Lipzen A."/>
            <person name="Pangilinan J."/>
            <person name="Dilworth D."/>
            <person name="Sandor L."/>
            <person name="Poggeler S."/>
            <person name="Barry K."/>
            <person name="Grigoriev I.V."/>
            <person name="Nowrousian M."/>
        </authorList>
    </citation>
    <scope>NUCLEOTIDE SEQUENCE [LARGE SCALE GENOMIC DNA]</scope>
    <source>
        <strain evidence="2 3">CBS 389.68</strain>
    </source>
</reference>
<feature type="compositionally biased region" description="Basic and acidic residues" evidence="1">
    <location>
        <begin position="526"/>
        <end position="564"/>
    </location>
</feature>
<feature type="region of interest" description="Disordered" evidence="1">
    <location>
        <begin position="342"/>
        <end position="380"/>
    </location>
</feature>
<organism evidence="2 3">
    <name type="scientific">Ascodesmis nigricans</name>
    <dbReference type="NCBI Taxonomy" id="341454"/>
    <lineage>
        <taxon>Eukaryota</taxon>
        <taxon>Fungi</taxon>
        <taxon>Dikarya</taxon>
        <taxon>Ascomycota</taxon>
        <taxon>Pezizomycotina</taxon>
        <taxon>Pezizomycetes</taxon>
        <taxon>Pezizales</taxon>
        <taxon>Ascodesmidaceae</taxon>
        <taxon>Ascodesmis</taxon>
    </lineage>
</organism>
<feature type="compositionally biased region" description="Low complexity" evidence="1">
    <location>
        <begin position="350"/>
        <end position="361"/>
    </location>
</feature>
<dbReference type="AlphaFoldDB" id="A0A4S2MXC4"/>
<feature type="compositionally biased region" description="Polar residues" evidence="1">
    <location>
        <begin position="362"/>
        <end position="376"/>
    </location>
</feature>